<dbReference type="InterPro" id="IPR050624">
    <property type="entry name" value="HTH-type_Tx_Regulator"/>
</dbReference>
<evidence type="ECO:0000256" key="1">
    <source>
        <dbReference type="ARBA" id="ARBA00023125"/>
    </source>
</evidence>
<protein>
    <submittedName>
        <fullName evidence="4">Transcriptional regulator, TetR family</fullName>
    </submittedName>
</protein>
<gene>
    <name evidence="4" type="ORF">SAMN02745176_01050</name>
</gene>
<dbReference type="InterPro" id="IPR039532">
    <property type="entry name" value="TetR_C_Firmicutes"/>
</dbReference>
<organism evidence="4 5">
    <name type="scientific">Lutispora thermophila DSM 19022</name>
    <dbReference type="NCBI Taxonomy" id="1122184"/>
    <lineage>
        <taxon>Bacteria</taxon>
        <taxon>Bacillati</taxon>
        <taxon>Bacillota</taxon>
        <taxon>Clostridia</taxon>
        <taxon>Lutisporales</taxon>
        <taxon>Lutisporaceae</taxon>
        <taxon>Lutispora</taxon>
    </lineage>
</organism>
<dbReference type="SUPFAM" id="SSF46689">
    <property type="entry name" value="Homeodomain-like"/>
    <property type="match status" value="1"/>
</dbReference>
<feature type="DNA-binding region" description="H-T-H motif" evidence="2">
    <location>
        <begin position="28"/>
        <end position="47"/>
    </location>
</feature>
<dbReference type="InterPro" id="IPR009057">
    <property type="entry name" value="Homeodomain-like_sf"/>
</dbReference>
<reference evidence="4 5" key="1">
    <citation type="submission" date="2016-11" db="EMBL/GenBank/DDBJ databases">
        <authorList>
            <person name="Jaros S."/>
            <person name="Januszkiewicz K."/>
            <person name="Wedrychowicz H."/>
        </authorList>
    </citation>
    <scope>NUCLEOTIDE SEQUENCE [LARGE SCALE GENOMIC DNA]</scope>
    <source>
        <strain evidence="4 5">DSM 19022</strain>
    </source>
</reference>
<dbReference type="InterPro" id="IPR001647">
    <property type="entry name" value="HTH_TetR"/>
</dbReference>
<dbReference type="OrthoDB" id="9810250at2"/>
<dbReference type="STRING" id="1122184.SAMN02745176_01050"/>
<evidence type="ECO:0000313" key="4">
    <source>
        <dbReference type="EMBL" id="SHI69072.1"/>
    </source>
</evidence>
<dbReference type="Proteomes" id="UP000184442">
    <property type="component" value="Unassembled WGS sequence"/>
</dbReference>
<dbReference type="Pfam" id="PF00440">
    <property type="entry name" value="TetR_N"/>
    <property type="match status" value="1"/>
</dbReference>
<dbReference type="Pfam" id="PF14278">
    <property type="entry name" value="TetR_C_8"/>
    <property type="match status" value="1"/>
</dbReference>
<evidence type="ECO:0000256" key="2">
    <source>
        <dbReference type="PROSITE-ProRule" id="PRU00335"/>
    </source>
</evidence>
<dbReference type="EMBL" id="FQZS01000006">
    <property type="protein sequence ID" value="SHI69072.1"/>
    <property type="molecule type" value="Genomic_DNA"/>
</dbReference>
<dbReference type="PROSITE" id="PS50977">
    <property type="entry name" value="HTH_TETR_2"/>
    <property type="match status" value="1"/>
</dbReference>
<dbReference type="RefSeq" id="WP_073025179.1">
    <property type="nucleotide sequence ID" value="NZ_FQZS01000006.1"/>
</dbReference>
<dbReference type="Gene3D" id="1.10.357.10">
    <property type="entry name" value="Tetracycline Repressor, domain 2"/>
    <property type="match status" value="1"/>
</dbReference>
<accession>A0A1M6D769</accession>
<feature type="domain" description="HTH tetR-type" evidence="3">
    <location>
        <begin position="5"/>
        <end position="65"/>
    </location>
</feature>
<sequence>MPDSHITKNALSAAMKELMAKHPMEKIKISDIAELCNMTRQSFYYHFKDKYDLVNWIFYNEFVAKINESSEVNGWELIEDMCEYFYENRGFYRNALRVRGQNSFSDYFNEVMHPIIHSRLKDIIRDDKNSDFYATFFADAIRVSITRWLLEDAKKTPQEFVELIKMAVTGLAYKLIKESNEIDS</sequence>
<dbReference type="PANTHER" id="PTHR43479">
    <property type="entry name" value="ACREF/ENVCD OPERON REPRESSOR-RELATED"/>
    <property type="match status" value="1"/>
</dbReference>
<name>A0A1M6D769_9FIRM</name>
<evidence type="ECO:0000259" key="3">
    <source>
        <dbReference type="PROSITE" id="PS50977"/>
    </source>
</evidence>
<dbReference type="AlphaFoldDB" id="A0A1M6D769"/>
<keyword evidence="5" id="KW-1185">Reference proteome</keyword>
<evidence type="ECO:0000313" key="5">
    <source>
        <dbReference type="Proteomes" id="UP000184442"/>
    </source>
</evidence>
<keyword evidence="1 2" id="KW-0238">DNA-binding</keyword>
<proteinExistence type="predicted"/>
<dbReference type="PANTHER" id="PTHR43479:SF7">
    <property type="entry name" value="TETR-FAMILY TRANSCRIPTIONAL REGULATOR"/>
    <property type="match status" value="1"/>
</dbReference>
<dbReference type="GO" id="GO:0003677">
    <property type="term" value="F:DNA binding"/>
    <property type="evidence" value="ECO:0007669"/>
    <property type="project" value="UniProtKB-UniRule"/>
</dbReference>